<evidence type="ECO:0000256" key="2">
    <source>
        <dbReference type="ARBA" id="ARBA00022527"/>
    </source>
</evidence>
<evidence type="ECO:0000256" key="9">
    <source>
        <dbReference type="SAM" id="MobiDB-lite"/>
    </source>
</evidence>
<organism evidence="10">
    <name type="scientific">Oryza nivara</name>
    <name type="common">Indian wild rice</name>
    <name type="synonym">Oryza sativa f. spontanea</name>
    <dbReference type="NCBI Taxonomy" id="4536"/>
    <lineage>
        <taxon>Eukaryota</taxon>
        <taxon>Viridiplantae</taxon>
        <taxon>Streptophyta</taxon>
        <taxon>Embryophyta</taxon>
        <taxon>Tracheophyta</taxon>
        <taxon>Spermatophyta</taxon>
        <taxon>Magnoliopsida</taxon>
        <taxon>Liliopsida</taxon>
        <taxon>Poales</taxon>
        <taxon>Poaceae</taxon>
        <taxon>BOP clade</taxon>
        <taxon>Oryzoideae</taxon>
        <taxon>Oryzeae</taxon>
        <taxon>Oryzinae</taxon>
        <taxon>Oryza</taxon>
    </lineage>
</organism>
<dbReference type="GO" id="GO:0004674">
    <property type="term" value="F:protein serine/threonine kinase activity"/>
    <property type="evidence" value="ECO:0007669"/>
    <property type="project" value="UniProtKB-KW"/>
</dbReference>
<dbReference type="EC" id="2.7.11.1" evidence="1"/>
<evidence type="ECO:0000256" key="3">
    <source>
        <dbReference type="ARBA" id="ARBA00022679"/>
    </source>
</evidence>
<evidence type="ECO:0000256" key="1">
    <source>
        <dbReference type="ARBA" id="ARBA00012513"/>
    </source>
</evidence>
<keyword evidence="2" id="KW-0723">Serine/threonine-protein kinase</keyword>
<comment type="catalytic activity">
    <reaction evidence="7">
        <text>L-threonyl-[protein] + ATP = O-phospho-L-threonyl-[protein] + ADP + H(+)</text>
        <dbReference type="Rhea" id="RHEA:46608"/>
        <dbReference type="Rhea" id="RHEA-COMP:11060"/>
        <dbReference type="Rhea" id="RHEA-COMP:11605"/>
        <dbReference type="ChEBI" id="CHEBI:15378"/>
        <dbReference type="ChEBI" id="CHEBI:30013"/>
        <dbReference type="ChEBI" id="CHEBI:30616"/>
        <dbReference type="ChEBI" id="CHEBI:61977"/>
        <dbReference type="ChEBI" id="CHEBI:456216"/>
        <dbReference type="EC" id="2.7.11.1"/>
    </reaction>
</comment>
<dbReference type="STRING" id="4536.A0A0E0H4N7"/>
<reference evidence="10" key="2">
    <citation type="submission" date="2018-04" db="EMBL/GenBank/DDBJ databases">
        <title>OnivRS2 (Oryza nivara Reference Sequence Version 2).</title>
        <authorList>
            <person name="Zhang J."/>
            <person name="Kudrna D."/>
            <person name="Lee S."/>
            <person name="Talag J."/>
            <person name="Rajasekar S."/>
            <person name="Welchert J."/>
            <person name="Hsing Y.-I."/>
            <person name="Wing R.A."/>
        </authorList>
    </citation>
    <scope>NUCLEOTIDE SEQUENCE [LARGE SCALE GENOMIC DNA]</scope>
    <source>
        <strain evidence="10">SL10</strain>
    </source>
</reference>
<feature type="compositionally biased region" description="Low complexity" evidence="9">
    <location>
        <begin position="229"/>
        <end position="260"/>
    </location>
</feature>
<dbReference type="GO" id="GO:0005524">
    <property type="term" value="F:ATP binding"/>
    <property type="evidence" value="ECO:0007669"/>
    <property type="project" value="UniProtKB-KW"/>
</dbReference>
<proteinExistence type="predicted"/>
<feature type="compositionally biased region" description="Pro residues" evidence="9">
    <location>
        <begin position="168"/>
        <end position="177"/>
    </location>
</feature>
<protein>
    <recommendedName>
        <fullName evidence="1">non-specific serine/threonine protein kinase</fullName>
        <ecNumber evidence="1">2.7.11.1</ecNumber>
    </recommendedName>
</protein>
<evidence type="ECO:0000313" key="11">
    <source>
        <dbReference type="Proteomes" id="UP000006591"/>
    </source>
</evidence>
<dbReference type="Proteomes" id="UP000006591">
    <property type="component" value="Chromosome 4"/>
</dbReference>
<evidence type="ECO:0000256" key="5">
    <source>
        <dbReference type="ARBA" id="ARBA00022777"/>
    </source>
</evidence>
<reference evidence="10" key="1">
    <citation type="submission" date="2015-04" db="UniProtKB">
        <authorList>
            <consortium name="EnsemblPlants"/>
        </authorList>
    </citation>
    <scope>IDENTIFICATION</scope>
    <source>
        <strain evidence="10">SL10</strain>
    </source>
</reference>
<keyword evidence="11" id="KW-1185">Reference proteome</keyword>
<evidence type="ECO:0000313" key="10">
    <source>
        <dbReference type="EnsemblPlants" id="ONIVA04G20940.1"/>
    </source>
</evidence>
<accession>A0A0E0H4N7</accession>
<comment type="catalytic activity">
    <reaction evidence="8">
        <text>L-seryl-[protein] + ATP = O-phospho-L-seryl-[protein] + ADP + H(+)</text>
        <dbReference type="Rhea" id="RHEA:17989"/>
        <dbReference type="Rhea" id="RHEA-COMP:9863"/>
        <dbReference type="Rhea" id="RHEA-COMP:11604"/>
        <dbReference type="ChEBI" id="CHEBI:15378"/>
        <dbReference type="ChEBI" id="CHEBI:29999"/>
        <dbReference type="ChEBI" id="CHEBI:30616"/>
        <dbReference type="ChEBI" id="CHEBI:83421"/>
        <dbReference type="ChEBI" id="CHEBI:456216"/>
        <dbReference type="EC" id="2.7.11.1"/>
    </reaction>
</comment>
<keyword evidence="6" id="KW-0067">ATP-binding</keyword>
<evidence type="ECO:0000256" key="6">
    <source>
        <dbReference type="ARBA" id="ARBA00022840"/>
    </source>
</evidence>
<sequence>MVRLPVSLSKPEMVELSLARRGTPTPTRQRRTRALARRRAAGGASRGARACCSYPSTARRRPLWRRHRASRHWRRCCSGAATSSGDVAWAAIRAASMTSAAPLRPRDFKLVRRIGSGDIIGMVYLCHLRSSPASEAERESPCLWWTGGGGEEAEARARGGGEVNPAAARPPLPPHPLPRLQRHASRRYELLYGRTPFANATNEATLRNIVRRPLAFPSGSGPCGPPTPTRATSSPASSPRTLPPASTLATAPPTSTSPSSVHRARPSSWRQRRATAPVAVVQGGADNAAAATADEAGLPRI</sequence>
<dbReference type="OMA" id="HRASRHW"/>
<feature type="compositionally biased region" description="Basic residues" evidence="9">
    <location>
        <begin position="262"/>
        <end position="273"/>
    </location>
</feature>
<dbReference type="HOGENOM" id="CLU_992408_0_0_1"/>
<keyword evidence="5" id="KW-0418">Kinase</keyword>
<evidence type="ECO:0000256" key="8">
    <source>
        <dbReference type="ARBA" id="ARBA00048679"/>
    </source>
</evidence>
<name>A0A0E0H4N7_ORYNI</name>
<evidence type="ECO:0000256" key="7">
    <source>
        <dbReference type="ARBA" id="ARBA00047899"/>
    </source>
</evidence>
<dbReference type="AlphaFoldDB" id="A0A0E0H4N7"/>
<keyword evidence="3" id="KW-0808">Transferase</keyword>
<feature type="compositionally biased region" description="Low complexity" evidence="9">
    <location>
        <begin position="278"/>
        <end position="301"/>
    </location>
</feature>
<keyword evidence="4" id="KW-0547">Nucleotide-binding</keyword>
<dbReference type="Gramene" id="ONIVA04G20940.1">
    <property type="protein sequence ID" value="ONIVA04G20940.1"/>
    <property type="gene ID" value="ONIVA04G20940"/>
</dbReference>
<feature type="region of interest" description="Disordered" evidence="9">
    <location>
        <begin position="217"/>
        <end position="301"/>
    </location>
</feature>
<dbReference type="PANTHER" id="PTHR45637">
    <property type="entry name" value="FLIPPASE KINASE 1-RELATED"/>
    <property type="match status" value="1"/>
</dbReference>
<evidence type="ECO:0000256" key="4">
    <source>
        <dbReference type="ARBA" id="ARBA00022741"/>
    </source>
</evidence>
<feature type="region of interest" description="Disordered" evidence="9">
    <location>
        <begin position="151"/>
        <end position="179"/>
    </location>
</feature>
<dbReference type="EnsemblPlants" id="ONIVA04G20940.1">
    <property type="protein sequence ID" value="ONIVA04G20940.1"/>
    <property type="gene ID" value="ONIVA04G20940"/>
</dbReference>